<dbReference type="AlphaFoldDB" id="A0A2P5BH75"/>
<accession>A0A2P5BH75</accession>
<evidence type="ECO:0000313" key="1">
    <source>
        <dbReference type="EMBL" id="PON48116.1"/>
    </source>
</evidence>
<dbReference type="EMBL" id="JXTC01000522">
    <property type="protein sequence ID" value="PON48116.1"/>
    <property type="molecule type" value="Genomic_DNA"/>
</dbReference>
<dbReference type="OrthoDB" id="1748181at2759"/>
<reference evidence="2" key="1">
    <citation type="submission" date="2016-06" db="EMBL/GenBank/DDBJ databases">
        <title>Parallel loss of symbiosis genes in relatives of nitrogen-fixing non-legume Parasponia.</title>
        <authorList>
            <person name="Van Velzen R."/>
            <person name="Holmer R."/>
            <person name="Bu F."/>
            <person name="Rutten L."/>
            <person name="Van Zeijl A."/>
            <person name="Liu W."/>
            <person name="Santuari L."/>
            <person name="Cao Q."/>
            <person name="Sharma T."/>
            <person name="Shen D."/>
            <person name="Roswanjaya Y."/>
            <person name="Wardhani T."/>
            <person name="Kalhor M.S."/>
            <person name="Jansen J."/>
            <person name="Van den Hoogen J."/>
            <person name="Gungor B."/>
            <person name="Hartog M."/>
            <person name="Hontelez J."/>
            <person name="Verver J."/>
            <person name="Yang W.-C."/>
            <person name="Schijlen E."/>
            <person name="Repin R."/>
            <person name="Schilthuizen M."/>
            <person name="Schranz E."/>
            <person name="Heidstra R."/>
            <person name="Miyata K."/>
            <person name="Fedorova E."/>
            <person name="Kohlen W."/>
            <person name="Bisseling T."/>
            <person name="Smit S."/>
            <person name="Geurts R."/>
        </authorList>
    </citation>
    <scope>NUCLEOTIDE SEQUENCE [LARGE SCALE GENOMIC DNA]</scope>
    <source>
        <strain evidence="2">cv. RG33-2</strain>
    </source>
</reference>
<protein>
    <submittedName>
        <fullName evidence="1">Uncharacterized protein</fullName>
    </submittedName>
</protein>
<gene>
    <name evidence="1" type="ORF">TorRG33x02_321270</name>
</gene>
<feature type="non-terminal residue" evidence="1">
    <location>
        <position position="124"/>
    </location>
</feature>
<name>A0A2P5BH75_TREOI</name>
<keyword evidence="2" id="KW-1185">Reference proteome</keyword>
<sequence>MTKLRSMKGYLKKWKVETFGDMRAEKRMLKGRLEAIDKQEASMVWSESLKTERNVIKSRLQELIIKVEGSLKIKSKFSLAKEVDANSKLLYKLMNVRMSKNYISKLERDDRVLLESEEDITTKV</sequence>
<dbReference type="Proteomes" id="UP000237000">
    <property type="component" value="Unassembled WGS sequence"/>
</dbReference>
<evidence type="ECO:0000313" key="2">
    <source>
        <dbReference type="Proteomes" id="UP000237000"/>
    </source>
</evidence>
<comment type="caution">
    <text evidence="1">The sequence shown here is derived from an EMBL/GenBank/DDBJ whole genome shotgun (WGS) entry which is preliminary data.</text>
</comment>
<dbReference type="InParanoid" id="A0A2P5BH75"/>
<proteinExistence type="predicted"/>
<organism evidence="1 2">
    <name type="scientific">Trema orientale</name>
    <name type="common">Charcoal tree</name>
    <name type="synonym">Celtis orientalis</name>
    <dbReference type="NCBI Taxonomy" id="63057"/>
    <lineage>
        <taxon>Eukaryota</taxon>
        <taxon>Viridiplantae</taxon>
        <taxon>Streptophyta</taxon>
        <taxon>Embryophyta</taxon>
        <taxon>Tracheophyta</taxon>
        <taxon>Spermatophyta</taxon>
        <taxon>Magnoliopsida</taxon>
        <taxon>eudicotyledons</taxon>
        <taxon>Gunneridae</taxon>
        <taxon>Pentapetalae</taxon>
        <taxon>rosids</taxon>
        <taxon>fabids</taxon>
        <taxon>Rosales</taxon>
        <taxon>Cannabaceae</taxon>
        <taxon>Trema</taxon>
    </lineage>
</organism>